<reference evidence="3" key="2">
    <citation type="submission" date="2019-02" db="EMBL/GenBank/DDBJ databases">
        <title>FDA dAtabase for Regulatory Grade micrObial Sequences (FDA-ARGOS): Supporting development and validation of Infectious Disease Dx tests.</title>
        <authorList>
            <person name="Kerrigan L."/>
            <person name="Tallon L.J."/>
            <person name="Sadzewicz L."/>
            <person name="Sengamalay N."/>
            <person name="Ott S."/>
            <person name="Godinez A."/>
            <person name="Nagaraj S."/>
            <person name="Vavikolanu K."/>
            <person name="Vyas G."/>
            <person name="Nadendla S."/>
            <person name="Aluvathingal J."/>
            <person name="Sichtig H."/>
        </authorList>
    </citation>
    <scope>NUCLEOTIDE SEQUENCE</scope>
    <source>
        <strain evidence="3">FDAARGOS_311</strain>
    </source>
</reference>
<sequence length="124" mass="13742">MPVPPAAPPLTQVDNPPSTSQRTLIITSPDWNTHDVFFKITRGRFLVDEAENLRMREIKFDMNDSPKYPDGMFNKAFLMSMDNGREVVAKVPNPNSGIPHLTTASEVATMNFVYPTTSINAGSS</sequence>
<dbReference type="AlphaFoldDB" id="A0A254U4G3"/>
<dbReference type="GO" id="GO:0005739">
    <property type="term" value="C:mitochondrion"/>
    <property type="evidence" value="ECO:0007669"/>
    <property type="project" value="TreeGrafter"/>
</dbReference>
<evidence type="ECO:0000313" key="4">
    <source>
        <dbReference type="Proteomes" id="UP000197666"/>
    </source>
</evidence>
<feature type="region of interest" description="Disordered" evidence="1">
    <location>
        <begin position="1"/>
        <end position="22"/>
    </location>
</feature>
<dbReference type="InterPro" id="IPR051035">
    <property type="entry name" value="Mito_inheritance_9"/>
</dbReference>
<dbReference type="EMBL" id="BRPB01000128">
    <property type="protein sequence ID" value="GLA55256.1"/>
    <property type="molecule type" value="Genomic_DNA"/>
</dbReference>
<gene>
    <name evidence="2" type="ORF">AnigIFM63604_001745</name>
    <name evidence="3" type="ORF">CAN33_0054075</name>
</gene>
<dbReference type="VEuPathDB" id="FungiDB:ASPNIDRAFT2_1136976"/>
<dbReference type="PANTHER" id="PTHR36091:SF1">
    <property type="entry name" value="ALTERED INHERITANCE OF MITOCHONDRIA PROTEIN 9, MITOCHONDRIAL"/>
    <property type="match status" value="1"/>
</dbReference>
<dbReference type="VEuPathDB" id="FungiDB:M747DRAFT_322566"/>
<proteinExistence type="predicted"/>
<organism evidence="2 5">
    <name type="scientific">Aspergillus niger</name>
    <dbReference type="NCBI Taxonomy" id="5061"/>
    <lineage>
        <taxon>Eukaryota</taxon>
        <taxon>Fungi</taxon>
        <taxon>Dikarya</taxon>
        <taxon>Ascomycota</taxon>
        <taxon>Pezizomycotina</taxon>
        <taxon>Eurotiomycetes</taxon>
        <taxon>Eurotiomycetidae</taxon>
        <taxon>Eurotiales</taxon>
        <taxon>Aspergillaceae</taxon>
        <taxon>Aspergillus</taxon>
        <taxon>Aspergillus subgen. Circumdati</taxon>
    </lineage>
</organism>
<name>A0A254U4G3_ASPNG</name>
<protein>
    <submittedName>
        <fullName evidence="2">Uncharacterized protein</fullName>
    </submittedName>
</protein>
<reference evidence="4" key="1">
    <citation type="submission" date="2018-10" db="EMBL/GenBank/DDBJ databases">
        <title>FDA dAtabase for Regulatory Grade micrObial Sequences (FDA-ARGOS): Supporting development and validation of Infectious Disease Dx tests.</title>
        <authorList>
            <person name="Kerrigan L."/>
            <person name="Tallon L."/>
            <person name="Sadzewicz L."/>
            <person name="Sengamalay N."/>
            <person name="Ott S."/>
            <person name="Godinez A."/>
            <person name="Nagaraj S."/>
            <person name="Vavikolanu K."/>
            <person name="Nadendla S."/>
            <person name="George J."/>
            <person name="Sichtig H."/>
        </authorList>
    </citation>
    <scope>NUCLEOTIDE SEQUENCE [LARGE SCALE GENOMIC DNA]</scope>
    <source>
        <strain evidence="4">FDAARGOS_311</strain>
    </source>
</reference>
<dbReference type="eggNOG" id="ENOG502RA14">
    <property type="taxonomic scope" value="Eukaryota"/>
</dbReference>
<dbReference type="PANTHER" id="PTHR36091">
    <property type="entry name" value="ALTERED INHERITANCE OF MITOCHONDRIA PROTEIN 9, MITOCHONDRIAL"/>
    <property type="match status" value="1"/>
</dbReference>
<dbReference type="Proteomes" id="UP001144191">
    <property type="component" value="Unassembled WGS sequence"/>
</dbReference>
<evidence type="ECO:0000313" key="2">
    <source>
        <dbReference type="EMBL" id="GLA55256.1"/>
    </source>
</evidence>
<accession>A0A254U4G3</accession>
<dbReference type="VEuPathDB" id="FungiDB:ATCC64974_69910"/>
<evidence type="ECO:0000313" key="3">
    <source>
        <dbReference type="EMBL" id="TPR09959.1"/>
    </source>
</evidence>
<dbReference type="VEuPathDB" id="FungiDB:An16g04030"/>
<reference evidence="2" key="3">
    <citation type="submission" date="2022-07" db="EMBL/GenBank/DDBJ databases">
        <title>Taxonomy of Aspergillus series Nigri: significant species reduction supported by multi-species coalescent approaches.</title>
        <authorList>
            <person name="Bian C."/>
            <person name="Kusuya Y."/>
            <person name="Sklenar F."/>
            <person name="D'hooge E."/>
            <person name="Yaguchi T."/>
            <person name="Takahashi H."/>
            <person name="Hubka V."/>
        </authorList>
    </citation>
    <scope>NUCLEOTIDE SEQUENCE</scope>
    <source>
        <strain evidence="2">IFM 63604</strain>
    </source>
</reference>
<evidence type="ECO:0000256" key="1">
    <source>
        <dbReference type="SAM" id="MobiDB-lite"/>
    </source>
</evidence>
<dbReference type="Proteomes" id="UP000197666">
    <property type="component" value="Unassembled WGS sequence"/>
</dbReference>
<comment type="caution">
    <text evidence="2">The sequence shown here is derived from an EMBL/GenBank/DDBJ whole genome shotgun (WGS) entry which is preliminary data.</text>
</comment>
<evidence type="ECO:0000313" key="5">
    <source>
        <dbReference type="Proteomes" id="UP001144191"/>
    </source>
</evidence>
<feature type="compositionally biased region" description="Polar residues" evidence="1">
    <location>
        <begin position="12"/>
        <end position="22"/>
    </location>
</feature>
<dbReference type="EMBL" id="NKJJ02000008">
    <property type="protein sequence ID" value="TPR09959.1"/>
    <property type="molecule type" value="Genomic_DNA"/>
</dbReference>